<dbReference type="InterPro" id="IPR002347">
    <property type="entry name" value="SDR_fam"/>
</dbReference>
<dbReference type="EMBL" id="NWSH01005813">
    <property type="protein sequence ID" value="PCG63919.1"/>
    <property type="molecule type" value="Genomic_DNA"/>
</dbReference>
<dbReference type="InterPro" id="IPR020904">
    <property type="entry name" value="Sc_DH/Rdtase_CS"/>
</dbReference>
<name>A0A2A4IW86_HELVI</name>
<dbReference type="FunFam" id="3.40.50.720:FF:000084">
    <property type="entry name" value="Short-chain dehydrogenase reductase"/>
    <property type="match status" value="1"/>
</dbReference>
<dbReference type="AlphaFoldDB" id="A0A2A4IW86"/>
<keyword evidence="1" id="KW-0560">Oxidoreductase</keyword>
<dbReference type="SUPFAM" id="SSF51735">
    <property type="entry name" value="NAD(P)-binding Rossmann-fold domains"/>
    <property type="match status" value="1"/>
</dbReference>
<dbReference type="PRINTS" id="PR00081">
    <property type="entry name" value="GDHRDH"/>
</dbReference>
<dbReference type="STRING" id="7102.A0A2A4IW86"/>
<reference evidence="2" key="1">
    <citation type="submission" date="2017-09" db="EMBL/GenBank/DDBJ databases">
        <title>Contemporary evolution of a Lepidopteran species, Heliothis virescens, in response to modern agricultural practices.</title>
        <authorList>
            <person name="Fritz M.L."/>
            <person name="Deyonke A.M."/>
            <person name="Papanicolaou A."/>
            <person name="Micinski S."/>
            <person name="Westbrook J."/>
            <person name="Gould F."/>
        </authorList>
    </citation>
    <scope>NUCLEOTIDE SEQUENCE [LARGE SCALE GENOMIC DNA]</scope>
    <source>
        <strain evidence="2">HvINT-</strain>
        <tissue evidence="2">Whole body</tissue>
    </source>
</reference>
<dbReference type="Gene3D" id="3.40.50.720">
    <property type="entry name" value="NAD(P)-binding Rossmann-like Domain"/>
    <property type="match status" value="1"/>
</dbReference>
<dbReference type="Pfam" id="PF13561">
    <property type="entry name" value="adh_short_C2"/>
    <property type="match status" value="1"/>
</dbReference>
<proteinExistence type="predicted"/>
<dbReference type="PROSITE" id="PS00061">
    <property type="entry name" value="ADH_SHORT"/>
    <property type="match status" value="1"/>
</dbReference>
<dbReference type="GO" id="GO:0016491">
    <property type="term" value="F:oxidoreductase activity"/>
    <property type="evidence" value="ECO:0007669"/>
    <property type="project" value="UniProtKB-KW"/>
</dbReference>
<sequence length="286" mass="31330">MLRRFANNAALSKSLRLRPIQIAWPLYLAQRRKSNLKLDDKVVIVTGAGLGIGAATCIAYSHEGSNIVLADLNQENLDKIARICEENCAKTLCVKTDVTQEDQLKELVRATIEKFGKIHVLVNNAGILTFGSLIKGDVLSSYDKVLAVNLRACVQLTMLSAQHLLKTKGNVINVSSILGRTYAGNSKYMPYCISKAGLDHFMFGAALEFAPHGVRVNNICPGPTKTEIFEKAGVKGDWKDIAQSFKLGEMSEPSEVADLIVYISSYKARSITGVRIYIDRGHLVMG</sequence>
<comment type="caution">
    <text evidence="2">The sequence shown here is derived from an EMBL/GenBank/DDBJ whole genome shotgun (WGS) entry which is preliminary data.</text>
</comment>
<organism evidence="2">
    <name type="scientific">Heliothis virescens</name>
    <name type="common">Tobacco budworm moth</name>
    <dbReference type="NCBI Taxonomy" id="7102"/>
    <lineage>
        <taxon>Eukaryota</taxon>
        <taxon>Metazoa</taxon>
        <taxon>Ecdysozoa</taxon>
        <taxon>Arthropoda</taxon>
        <taxon>Hexapoda</taxon>
        <taxon>Insecta</taxon>
        <taxon>Pterygota</taxon>
        <taxon>Neoptera</taxon>
        <taxon>Endopterygota</taxon>
        <taxon>Lepidoptera</taxon>
        <taxon>Glossata</taxon>
        <taxon>Ditrysia</taxon>
        <taxon>Noctuoidea</taxon>
        <taxon>Noctuidae</taxon>
        <taxon>Heliothinae</taxon>
        <taxon>Heliothis</taxon>
    </lineage>
</organism>
<protein>
    <recommendedName>
        <fullName evidence="3">Short-chain dehydrogenase</fullName>
    </recommendedName>
</protein>
<gene>
    <name evidence="2" type="ORF">B5V51_11532</name>
</gene>
<evidence type="ECO:0000256" key="1">
    <source>
        <dbReference type="ARBA" id="ARBA00023002"/>
    </source>
</evidence>
<accession>A0A2A4IW86</accession>
<dbReference type="PANTHER" id="PTHR43975">
    <property type="entry name" value="ZGC:101858"/>
    <property type="match status" value="1"/>
</dbReference>
<evidence type="ECO:0000313" key="2">
    <source>
        <dbReference type="EMBL" id="PCG63919.1"/>
    </source>
</evidence>
<dbReference type="PANTHER" id="PTHR43975:SF2">
    <property type="entry name" value="EG:BACR7A4.14 PROTEIN-RELATED"/>
    <property type="match status" value="1"/>
</dbReference>
<dbReference type="PRINTS" id="PR00080">
    <property type="entry name" value="SDRFAMILY"/>
</dbReference>
<dbReference type="InterPro" id="IPR036291">
    <property type="entry name" value="NAD(P)-bd_dom_sf"/>
</dbReference>
<evidence type="ECO:0008006" key="3">
    <source>
        <dbReference type="Google" id="ProtNLM"/>
    </source>
</evidence>